<reference evidence="3" key="1">
    <citation type="submission" date="2017-07" db="EMBL/GenBank/DDBJ databases">
        <authorList>
            <person name="Mikheyev A."/>
            <person name="Grau M."/>
        </authorList>
    </citation>
    <scope>NUCLEOTIDE SEQUENCE</scope>
    <source>
        <tissue evidence="3">Venom_gland</tissue>
    </source>
</reference>
<sequence length="129" mass="15264">MTFTFHLWFCKYLSVYITKVYINTFQASLKNKPIHKIIKKKAPPCNNDFCRLGCICSSLAVEKRQPTHCRKPDCMFGCTCLKRKVVLVKHKKIQEKPLHGKHKLYHERNQEQQTDVIAKDDQEKNETKR</sequence>
<feature type="region of interest" description="Disordered" evidence="1">
    <location>
        <begin position="98"/>
        <end position="129"/>
    </location>
</feature>
<feature type="domain" description="MGA conserved" evidence="2">
    <location>
        <begin position="41"/>
        <end position="82"/>
    </location>
</feature>
<dbReference type="Pfam" id="PF16059">
    <property type="entry name" value="MGA_dom"/>
    <property type="match status" value="1"/>
</dbReference>
<accession>A0A2D4NXC1</accession>
<protein>
    <recommendedName>
        <fullName evidence="2">MGA conserved domain-containing protein</fullName>
    </recommendedName>
</protein>
<reference evidence="3" key="2">
    <citation type="submission" date="2017-11" db="EMBL/GenBank/DDBJ databases">
        <title>Coralsnake Venomics: Analyses of Venom Gland Transcriptomes and Proteomes of Six Brazilian Taxa.</title>
        <authorList>
            <person name="Aird S.D."/>
            <person name="Jorge da Silva N."/>
            <person name="Qiu L."/>
            <person name="Villar-Briones A."/>
            <person name="Aparecida-Saddi V."/>
            <person name="Campos-Telles M.P."/>
            <person name="Grau M."/>
            <person name="Mikheyev A.S."/>
        </authorList>
    </citation>
    <scope>NUCLEOTIDE SEQUENCE</scope>
    <source>
        <tissue evidence="3">Venom_gland</tissue>
    </source>
</reference>
<proteinExistence type="predicted"/>
<evidence type="ECO:0000256" key="1">
    <source>
        <dbReference type="SAM" id="MobiDB-lite"/>
    </source>
</evidence>
<dbReference type="AlphaFoldDB" id="A0A2D4NXC1"/>
<evidence type="ECO:0000259" key="2">
    <source>
        <dbReference type="Pfam" id="PF16059"/>
    </source>
</evidence>
<organism evidence="3">
    <name type="scientific">Micrurus surinamensis</name>
    <name type="common">Surinam coral snake</name>
    <dbReference type="NCBI Taxonomy" id="129470"/>
    <lineage>
        <taxon>Eukaryota</taxon>
        <taxon>Metazoa</taxon>
        <taxon>Chordata</taxon>
        <taxon>Craniata</taxon>
        <taxon>Vertebrata</taxon>
        <taxon>Euteleostomi</taxon>
        <taxon>Lepidosauria</taxon>
        <taxon>Squamata</taxon>
        <taxon>Bifurcata</taxon>
        <taxon>Unidentata</taxon>
        <taxon>Episquamata</taxon>
        <taxon>Toxicofera</taxon>
        <taxon>Serpentes</taxon>
        <taxon>Colubroidea</taxon>
        <taxon>Elapidae</taxon>
        <taxon>Elapinae</taxon>
        <taxon>Micrurus</taxon>
    </lineage>
</organism>
<feature type="compositionally biased region" description="Basic and acidic residues" evidence="1">
    <location>
        <begin position="117"/>
        <end position="129"/>
    </location>
</feature>
<dbReference type="EMBL" id="IACN01032468">
    <property type="protein sequence ID" value="LAB50350.1"/>
    <property type="molecule type" value="Transcribed_RNA"/>
</dbReference>
<name>A0A2D4NXC1_MICSU</name>
<evidence type="ECO:0000313" key="3">
    <source>
        <dbReference type="EMBL" id="LAB50350.1"/>
    </source>
</evidence>
<dbReference type="InterPro" id="IPR032060">
    <property type="entry name" value="MGA_dom"/>
</dbReference>